<dbReference type="SUPFAM" id="SSF56601">
    <property type="entry name" value="beta-lactamase/transpeptidase-like"/>
    <property type="match status" value="1"/>
</dbReference>
<feature type="transmembrane region" description="Helical" evidence="6">
    <location>
        <begin position="297"/>
        <end position="314"/>
    </location>
</feature>
<dbReference type="InterPro" id="IPR001466">
    <property type="entry name" value="Beta-lactam-related"/>
</dbReference>
<name>A0A1Y2CI91_9FUNG</name>
<keyword evidence="3 6" id="KW-1133">Transmembrane helix</keyword>
<accession>A0A1Y2CI91</accession>
<feature type="transmembrane region" description="Helical" evidence="6">
    <location>
        <begin position="266"/>
        <end position="285"/>
    </location>
</feature>
<dbReference type="InterPro" id="IPR050491">
    <property type="entry name" value="AmpC-like"/>
</dbReference>
<dbReference type="GO" id="GO:0016020">
    <property type="term" value="C:membrane"/>
    <property type="evidence" value="ECO:0007669"/>
    <property type="project" value="UniProtKB-SubCell"/>
</dbReference>
<evidence type="ECO:0000259" key="7">
    <source>
        <dbReference type="PROSITE" id="PS50259"/>
    </source>
</evidence>
<feature type="transmembrane region" description="Helical" evidence="6">
    <location>
        <begin position="105"/>
        <end position="126"/>
    </location>
</feature>
<dbReference type="PROSITE" id="PS50259">
    <property type="entry name" value="G_PROTEIN_RECEP_F3_4"/>
    <property type="match status" value="1"/>
</dbReference>
<evidence type="ECO:0000256" key="1">
    <source>
        <dbReference type="ARBA" id="ARBA00004141"/>
    </source>
</evidence>
<sequence length="894" mass="100494">MHGMMFPMGYNSMNSYMDQLANEYVKEVQEFQAPWGISYYLYYVDGLDATFNLVPFAATDINVTTFSYLNNSKPVFYDGGSTPPPDSPQFTYATITSSSSTGTTLIFFAASGIALNFVFIGFLLFFWNIKSFHLGSKILTIIIIIGSLPSYIANMLYLNQVTVLGCLMRQWLQTCSFAVIYGTLLAKNTRLLVVYTSKDKLTTAATKEFRYICLAAGLIVVEIVILVTWTVYSNWIVIDIMIPRDLVQQVCVNTASSKIIPIEAVLWAYNGVIILGLYFMSYYTRRVPPIHSDSNKLLISGLLLTLSMVIWFTVSPSDHDSQHEELIEAVLIYLNTTSPILMDMSPRIISMANTWALKGNAKPHTKTSKLTHSTSFAQSHSQTGSIKNRNVMQTSDMYPVFYLQTGFGLMECWRKGIAFILTQHDKTFLNIISGPEEQVSHPAAFLVTAPSLVWNEKKVKFMLIDDGSQGMQERFKPKAFDVDWKALAVDIEAIRVDWNVPGLAVGVVHKGILVFEQGFGVKNEKGDEVTPETLFQIGSTTKAFTSFAIGMLVDEGKLNWKTKVTTLTDTCFKDPITNQQANFIDILSHRTGLPRYEMLLFSNSDEYELLSKLAHLEPSAEFRERYQYNNHMFALAGVIAGNVSGLGTWNSVIETKILKPLGMDDTITQPENMKDTKNHARGFSLTGGILEQLDWSTSEWMNASKGAGAMCPIFAIGKLENGNDLISATQFAMLTTPHMPIGSPVTGGIKDLTSYRVLFPDMKIDWNKVYKKKEAMMRDIASIERKKRVDARKEDTKHSFPLSAYEGTYYHPGFGDAIIKLELESKFFHVSIGDKRPTNMVVGHWEKDVFGVFELQDGYRYKDYELPLFEFEFSVSGCAFVHSSLGRRYQSSIV</sequence>
<dbReference type="OrthoDB" id="5946976at2759"/>
<organism evidence="8 9">
    <name type="scientific">Rhizoclosmatium globosum</name>
    <dbReference type="NCBI Taxonomy" id="329046"/>
    <lineage>
        <taxon>Eukaryota</taxon>
        <taxon>Fungi</taxon>
        <taxon>Fungi incertae sedis</taxon>
        <taxon>Chytridiomycota</taxon>
        <taxon>Chytridiomycota incertae sedis</taxon>
        <taxon>Chytridiomycetes</taxon>
        <taxon>Chytridiales</taxon>
        <taxon>Chytriomycetaceae</taxon>
        <taxon>Rhizoclosmatium</taxon>
    </lineage>
</organism>
<reference evidence="8 9" key="1">
    <citation type="submission" date="2016-07" db="EMBL/GenBank/DDBJ databases">
        <title>Pervasive Adenine N6-methylation of Active Genes in Fungi.</title>
        <authorList>
            <consortium name="DOE Joint Genome Institute"/>
            <person name="Mondo S.J."/>
            <person name="Dannebaum R.O."/>
            <person name="Kuo R.C."/>
            <person name="Labutti K."/>
            <person name="Haridas S."/>
            <person name="Kuo A."/>
            <person name="Salamov A."/>
            <person name="Ahrendt S.R."/>
            <person name="Lipzen A."/>
            <person name="Sullivan W."/>
            <person name="Andreopoulos W.B."/>
            <person name="Clum A."/>
            <person name="Lindquist E."/>
            <person name="Daum C."/>
            <person name="Ramamoorthy G.K."/>
            <person name="Gryganskyi A."/>
            <person name="Culley D."/>
            <person name="Magnuson J.K."/>
            <person name="James T.Y."/>
            <person name="O'Malley M.A."/>
            <person name="Stajich J.E."/>
            <person name="Spatafora J.W."/>
            <person name="Visel A."/>
            <person name="Grigoriev I.V."/>
        </authorList>
    </citation>
    <scope>NUCLEOTIDE SEQUENCE [LARGE SCALE GENOMIC DNA]</scope>
    <source>
        <strain evidence="8 9">JEL800</strain>
    </source>
</reference>
<gene>
    <name evidence="8" type="ORF">BCR33DRAFT_736760</name>
</gene>
<feature type="transmembrane region" description="Helical" evidence="6">
    <location>
        <begin position="209"/>
        <end position="232"/>
    </location>
</feature>
<dbReference type="Pfam" id="PF00003">
    <property type="entry name" value="7tm_3"/>
    <property type="match status" value="1"/>
</dbReference>
<dbReference type="PANTHER" id="PTHR46825">
    <property type="entry name" value="D-ALANYL-D-ALANINE-CARBOXYPEPTIDASE/ENDOPEPTIDASE AMPH"/>
    <property type="match status" value="1"/>
</dbReference>
<dbReference type="GO" id="GO:0004930">
    <property type="term" value="F:G protein-coupled receptor activity"/>
    <property type="evidence" value="ECO:0007669"/>
    <property type="project" value="InterPro"/>
</dbReference>
<keyword evidence="4 6" id="KW-0472">Membrane</keyword>
<dbReference type="InterPro" id="IPR017978">
    <property type="entry name" value="GPCR_3_C"/>
</dbReference>
<dbReference type="InterPro" id="IPR012338">
    <property type="entry name" value="Beta-lactam/transpept-like"/>
</dbReference>
<keyword evidence="2 6" id="KW-0812">Transmembrane</keyword>
<dbReference type="AlphaFoldDB" id="A0A1Y2CI91"/>
<comment type="subcellular location">
    <subcellularLocation>
        <location evidence="1">Membrane</location>
        <topology evidence="1">Multi-pass membrane protein</topology>
    </subcellularLocation>
</comment>
<evidence type="ECO:0000313" key="8">
    <source>
        <dbReference type="EMBL" id="ORY46627.1"/>
    </source>
</evidence>
<protein>
    <recommendedName>
        <fullName evidence="7">G-protein coupled receptors family 3 profile domain-containing protein</fullName>
    </recommendedName>
</protein>
<feature type="transmembrane region" description="Helical" evidence="6">
    <location>
        <begin position="138"/>
        <end position="158"/>
    </location>
</feature>
<proteinExistence type="inferred from homology"/>
<dbReference type="Gene3D" id="3.40.710.10">
    <property type="entry name" value="DD-peptidase/beta-lactamase superfamily"/>
    <property type="match status" value="1"/>
</dbReference>
<evidence type="ECO:0000256" key="5">
    <source>
        <dbReference type="ARBA" id="ARBA00038215"/>
    </source>
</evidence>
<dbReference type="Gene3D" id="2.40.128.600">
    <property type="match status" value="1"/>
</dbReference>
<evidence type="ECO:0000313" key="9">
    <source>
        <dbReference type="Proteomes" id="UP000193642"/>
    </source>
</evidence>
<comment type="caution">
    <text evidence="8">The sequence shown here is derived from an EMBL/GenBank/DDBJ whole genome shotgun (WGS) entry which is preliminary data.</text>
</comment>
<evidence type="ECO:0000256" key="2">
    <source>
        <dbReference type="ARBA" id="ARBA00022692"/>
    </source>
</evidence>
<dbReference type="STRING" id="329046.A0A1Y2CI91"/>
<dbReference type="Proteomes" id="UP000193642">
    <property type="component" value="Unassembled WGS sequence"/>
</dbReference>
<comment type="similarity">
    <text evidence="5">Belongs to the peptidase S12 family.</text>
</comment>
<dbReference type="Pfam" id="PF00144">
    <property type="entry name" value="Beta-lactamase"/>
    <property type="match status" value="1"/>
</dbReference>
<dbReference type="PANTHER" id="PTHR46825:SF15">
    <property type="entry name" value="BETA-LACTAMASE-RELATED DOMAIN-CONTAINING PROTEIN"/>
    <property type="match status" value="1"/>
</dbReference>
<feature type="domain" description="G-protein coupled receptors family 3 profile" evidence="7">
    <location>
        <begin position="101"/>
        <end position="342"/>
    </location>
</feature>
<keyword evidence="9" id="KW-1185">Reference proteome</keyword>
<evidence type="ECO:0000256" key="3">
    <source>
        <dbReference type="ARBA" id="ARBA00022989"/>
    </source>
</evidence>
<dbReference type="EMBL" id="MCGO01000016">
    <property type="protein sequence ID" value="ORY46627.1"/>
    <property type="molecule type" value="Genomic_DNA"/>
</dbReference>
<evidence type="ECO:0000256" key="4">
    <source>
        <dbReference type="ARBA" id="ARBA00023136"/>
    </source>
</evidence>
<evidence type="ECO:0000256" key="6">
    <source>
        <dbReference type="SAM" id="Phobius"/>
    </source>
</evidence>
<feature type="transmembrane region" description="Helical" evidence="6">
    <location>
        <begin position="170"/>
        <end position="188"/>
    </location>
</feature>